<evidence type="ECO:0000259" key="14">
    <source>
        <dbReference type="SMART" id="SM00936"/>
    </source>
</evidence>
<keyword evidence="8" id="KW-0378">Hydrolase</keyword>
<comment type="pathway">
    <text evidence="2">Cell wall biogenesis; peptidoglycan biosynthesis.</text>
</comment>
<keyword evidence="5" id="KW-0121">Carboxypeptidase</keyword>
<dbReference type="InterPro" id="IPR018044">
    <property type="entry name" value="Peptidase_S11"/>
</dbReference>
<evidence type="ECO:0000313" key="15">
    <source>
        <dbReference type="EMBL" id="KKC34787.1"/>
    </source>
</evidence>
<dbReference type="PRINTS" id="PR00725">
    <property type="entry name" value="DADACBPTASE1"/>
</dbReference>
<evidence type="ECO:0000256" key="12">
    <source>
        <dbReference type="ARBA" id="ARBA00034000"/>
    </source>
</evidence>
<dbReference type="Pfam" id="PF00768">
    <property type="entry name" value="Peptidase_S11"/>
    <property type="match status" value="1"/>
</dbReference>
<dbReference type="Pfam" id="PF07943">
    <property type="entry name" value="PBP5_C"/>
    <property type="match status" value="1"/>
</dbReference>
<evidence type="ECO:0000256" key="1">
    <source>
        <dbReference type="ARBA" id="ARBA00003217"/>
    </source>
</evidence>
<evidence type="ECO:0000256" key="4">
    <source>
        <dbReference type="ARBA" id="ARBA00012448"/>
    </source>
</evidence>
<evidence type="ECO:0000256" key="13">
    <source>
        <dbReference type="RuleBase" id="RU004016"/>
    </source>
</evidence>
<feature type="domain" description="Peptidase S11 D-Ala-D-Ala carboxypeptidase A C-terminal" evidence="14">
    <location>
        <begin position="280"/>
        <end position="370"/>
    </location>
</feature>
<dbReference type="SMART" id="SM00936">
    <property type="entry name" value="PBP5_C"/>
    <property type="match status" value="1"/>
</dbReference>
<dbReference type="InterPro" id="IPR001967">
    <property type="entry name" value="Peptidase_S11_N"/>
</dbReference>
<keyword evidence="11" id="KW-0961">Cell wall biogenesis/degradation</keyword>
<name>A0ABR5E3B8_9HYPH</name>
<dbReference type="Proteomes" id="UP000033519">
    <property type="component" value="Unassembled WGS sequence"/>
</dbReference>
<keyword evidence="16" id="KW-1185">Reference proteome</keyword>
<comment type="catalytic activity">
    <reaction evidence="12">
        <text>Preferential cleavage: (Ac)2-L-Lys-D-Ala-|-D-Ala. Also transpeptidation of peptidyl-alanyl moieties that are N-acyl substituents of D-alanine.</text>
        <dbReference type="EC" id="3.4.16.4"/>
    </reaction>
</comment>
<reference evidence="15 16" key="1">
    <citation type="submission" date="2015-03" db="EMBL/GenBank/DDBJ databases">
        <authorList>
            <person name="Lepp D."/>
            <person name="Hassan Y.I."/>
            <person name="Li X.-Z."/>
            <person name="Zhou T."/>
        </authorList>
    </citation>
    <scope>NUCLEOTIDE SEQUENCE [LARGE SCALE GENOMIC DNA]</scope>
    <source>
        <strain evidence="15 16">Cr7-05</strain>
    </source>
</reference>
<dbReference type="EC" id="3.4.16.4" evidence="4"/>
<comment type="function">
    <text evidence="1">Removes C-terminal D-alanyl residues from sugar-peptide cell wall precursors.</text>
</comment>
<dbReference type="PANTHER" id="PTHR21581">
    <property type="entry name" value="D-ALANYL-D-ALANINE CARBOXYPEPTIDASE"/>
    <property type="match status" value="1"/>
</dbReference>
<dbReference type="InterPro" id="IPR012338">
    <property type="entry name" value="Beta-lactam/transpept-like"/>
</dbReference>
<dbReference type="InterPro" id="IPR037167">
    <property type="entry name" value="Peptidase_S11_C_sf"/>
</dbReference>
<dbReference type="SUPFAM" id="SSF69189">
    <property type="entry name" value="Penicillin-binding protein associated domain"/>
    <property type="match status" value="1"/>
</dbReference>
<dbReference type="Gene3D" id="3.40.710.10">
    <property type="entry name" value="DD-peptidase/beta-lactamase superfamily"/>
    <property type="match status" value="1"/>
</dbReference>
<comment type="similarity">
    <text evidence="3 13">Belongs to the peptidase S11 family.</text>
</comment>
<keyword evidence="6" id="KW-0645">Protease</keyword>
<evidence type="ECO:0000256" key="8">
    <source>
        <dbReference type="ARBA" id="ARBA00022801"/>
    </source>
</evidence>
<evidence type="ECO:0000256" key="10">
    <source>
        <dbReference type="ARBA" id="ARBA00022984"/>
    </source>
</evidence>
<evidence type="ECO:0000313" key="16">
    <source>
        <dbReference type="Proteomes" id="UP000033519"/>
    </source>
</evidence>
<keyword evidence="7" id="KW-0732">Signal</keyword>
<dbReference type="InterPro" id="IPR015956">
    <property type="entry name" value="Peniciliin-bd_prot_C_sf"/>
</dbReference>
<keyword evidence="10" id="KW-0573">Peptidoglycan synthesis</keyword>
<accession>A0ABR5E3B8</accession>
<comment type="caution">
    <text evidence="15">The sequence shown here is derived from an EMBL/GenBank/DDBJ whole genome shotgun (WGS) entry which is preliminary data.</text>
</comment>
<dbReference type="Gene3D" id="2.60.410.10">
    <property type="entry name" value="D-Ala-D-Ala carboxypeptidase, C-terminal domain"/>
    <property type="match status" value="1"/>
</dbReference>
<evidence type="ECO:0000256" key="9">
    <source>
        <dbReference type="ARBA" id="ARBA00022960"/>
    </source>
</evidence>
<sequence>MSASGGVDVTRLLQILAITLALVAPAMAQAQFDTQAKFAILMDEESGTVIFQKDADLPMEPASMAKLMTIAVVFHQIRDGQLKMSDEFFVSEHAWRTGGATSGGSTMFADLNSKISVENLVRSVVIQSGNDAAIVLAEGIAGSEGSFAAMMNELGEEIGLSDSHFTNPTGLPDPDMHVTARDLADLARYLISKFPDYYHYFSEPEMEWNGIKQPNRNSLVELGIGVDGLKTGHTESAGYGSVISTKDGGRRLIAVVHGLTSMAQRTEEGRKLITWGARAFERFSAYPDGAVVAYANVYGGTSASVALVGDGEVALYLPRGSRKCLSASVSYTSPLMPPVMQGDKIAELHVFCDDQLVQVAPLFAAETVKEGDIVRKATDALKQLALGWM</sequence>
<dbReference type="EMBL" id="LAPV01000009">
    <property type="protein sequence ID" value="KKC34787.1"/>
    <property type="molecule type" value="Genomic_DNA"/>
</dbReference>
<organism evidence="15 16">
    <name type="scientific">Devosia psychrophila</name>
    <dbReference type="NCBI Taxonomy" id="728005"/>
    <lineage>
        <taxon>Bacteria</taxon>
        <taxon>Pseudomonadati</taxon>
        <taxon>Pseudomonadota</taxon>
        <taxon>Alphaproteobacteria</taxon>
        <taxon>Hyphomicrobiales</taxon>
        <taxon>Devosiaceae</taxon>
        <taxon>Devosia</taxon>
    </lineage>
</organism>
<evidence type="ECO:0000256" key="7">
    <source>
        <dbReference type="ARBA" id="ARBA00022729"/>
    </source>
</evidence>
<protein>
    <recommendedName>
        <fullName evidence="4">serine-type D-Ala-D-Ala carboxypeptidase</fullName>
        <ecNumber evidence="4">3.4.16.4</ecNumber>
    </recommendedName>
</protein>
<dbReference type="PANTHER" id="PTHR21581:SF6">
    <property type="entry name" value="TRAFFICKING PROTEIN PARTICLE COMPLEX SUBUNIT 12"/>
    <property type="match status" value="1"/>
</dbReference>
<proteinExistence type="inferred from homology"/>
<dbReference type="SUPFAM" id="SSF56601">
    <property type="entry name" value="beta-lactamase/transpeptidase-like"/>
    <property type="match status" value="1"/>
</dbReference>
<keyword evidence="9" id="KW-0133">Cell shape</keyword>
<evidence type="ECO:0000256" key="3">
    <source>
        <dbReference type="ARBA" id="ARBA00007164"/>
    </source>
</evidence>
<evidence type="ECO:0000256" key="2">
    <source>
        <dbReference type="ARBA" id="ARBA00004752"/>
    </source>
</evidence>
<gene>
    <name evidence="15" type="ORF">WH91_00710</name>
</gene>
<evidence type="ECO:0000256" key="5">
    <source>
        <dbReference type="ARBA" id="ARBA00022645"/>
    </source>
</evidence>
<evidence type="ECO:0000256" key="11">
    <source>
        <dbReference type="ARBA" id="ARBA00023316"/>
    </source>
</evidence>
<evidence type="ECO:0000256" key="6">
    <source>
        <dbReference type="ARBA" id="ARBA00022670"/>
    </source>
</evidence>
<dbReference type="InterPro" id="IPR012907">
    <property type="entry name" value="Peptidase_S11_C"/>
</dbReference>